<feature type="compositionally biased region" description="Polar residues" evidence="5">
    <location>
        <begin position="550"/>
        <end position="572"/>
    </location>
</feature>
<dbReference type="RefSeq" id="XP_040687496.1">
    <property type="nucleotide sequence ID" value="XM_040835625.1"/>
</dbReference>
<dbReference type="GO" id="GO:0003677">
    <property type="term" value="F:DNA binding"/>
    <property type="evidence" value="ECO:0007669"/>
    <property type="project" value="InterPro"/>
</dbReference>
<dbReference type="STRING" id="1073089.A0A1L9RFX4"/>
<sequence length="603" mass="67164">MADDLDAELLALAGDSSDEEASPPTKQTADSPAPSASPRSPDAPSSMARKGIAKPARRSRKSRRDDGEVSDGESHDSRSVSMSESDSGSDSEGSAPGAEDEGPIFPYDKLYYSSKDKEDIMGMPEIQREQILSERAQQVDRHNQDLALRRLLASREREEARQAKKNKRKASMASLEDGQRKSSRQKTTLGGRKVGEASDAIEAYKRQREQKGKRDEQRRRDPVKDQRSRTKEDISDDDAEGDSEVEWDDRDRSPSLPKDDPPAELRDIQRTRVGRSNFAQVCFYPGFDDAISGCYARVNIGPNRDTGLNEYRLCLIKRFNEGRPYAMEGSNGRSFVTNQYAVLAHGKAEREFPFIACSDSPFSEAEFSRYRQTMAVEDCKMATKSMLADKVADINRLLNHKFTNEELNEKLRKQAGGLDSKTLVFKRMETEKNLQVAKAAGDEAETERLQAKLNELTGPKLAFGTTVSKPRVEKQSEHERLAELNLRNQKLNIESVRRAQIEERKASRKAAAAVARGEQTANPFLRVRTHAKTHYDANGNPNTDEPKSNGDASQDVTPNGGTTTPRPSATQKKTTKGGVAAIRHRNMDDENIAALDLELDIEI</sequence>
<evidence type="ECO:0000256" key="4">
    <source>
        <dbReference type="ARBA" id="ARBA00023242"/>
    </source>
</evidence>
<evidence type="ECO:0000313" key="7">
    <source>
        <dbReference type="EMBL" id="OJJ33820.1"/>
    </source>
</evidence>
<dbReference type="VEuPathDB" id="FungiDB:ASPWEDRAFT_41697"/>
<dbReference type="Gene3D" id="3.90.70.200">
    <property type="entry name" value="Plus-3 domain"/>
    <property type="match status" value="1"/>
</dbReference>
<dbReference type="InterPro" id="IPR004343">
    <property type="entry name" value="Plus-3_dom"/>
</dbReference>
<feature type="compositionally biased region" description="Basic and acidic residues" evidence="5">
    <location>
        <begin position="249"/>
        <end position="270"/>
    </location>
</feature>
<dbReference type="FunFam" id="3.90.70.200:FF:000005">
    <property type="entry name" value="Related to Pol II transcription elongation factor"/>
    <property type="match status" value="1"/>
</dbReference>
<dbReference type="PROSITE" id="PS51360">
    <property type="entry name" value="PLUS3"/>
    <property type="match status" value="1"/>
</dbReference>
<feature type="region of interest" description="Disordered" evidence="5">
    <location>
        <begin position="534"/>
        <end position="581"/>
    </location>
</feature>
<feature type="region of interest" description="Disordered" evidence="5">
    <location>
        <begin position="156"/>
        <end position="271"/>
    </location>
</feature>
<feature type="compositionally biased region" description="Basic and acidic residues" evidence="5">
    <location>
        <begin position="63"/>
        <end position="78"/>
    </location>
</feature>
<evidence type="ECO:0000256" key="2">
    <source>
        <dbReference type="ARBA" id="ARBA00023015"/>
    </source>
</evidence>
<feature type="compositionally biased region" description="Low complexity" evidence="5">
    <location>
        <begin position="29"/>
        <end position="49"/>
    </location>
</feature>
<feature type="domain" description="Plus3" evidence="6">
    <location>
        <begin position="262"/>
        <end position="399"/>
    </location>
</feature>
<name>A0A1L9RFX4_ASPWE</name>
<keyword evidence="3" id="KW-0804">Transcription</keyword>
<dbReference type="GeneID" id="63751473"/>
<feature type="compositionally biased region" description="Basic residues" evidence="5">
    <location>
        <begin position="51"/>
        <end position="62"/>
    </location>
</feature>
<dbReference type="SMART" id="SM00719">
    <property type="entry name" value="Plus3"/>
    <property type="match status" value="1"/>
</dbReference>
<dbReference type="AlphaFoldDB" id="A0A1L9RFX4"/>
<proteinExistence type="predicted"/>
<keyword evidence="2" id="KW-0805">Transcription regulation</keyword>
<evidence type="ECO:0000256" key="5">
    <source>
        <dbReference type="SAM" id="MobiDB-lite"/>
    </source>
</evidence>
<dbReference type="PANTHER" id="PTHR13115:SF8">
    <property type="entry name" value="RNA POLYMERASE-ASSOCIATED PROTEIN RTF1 HOMOLOG"/>
    <property type="match status" value="1"/>
</dbReference>
<evidence type="ECO:0000313" key="8">
    <source>
        <dbReference type="Proteomes" id="UP000184383"/>
    </source>
</evidence>
<feature type="compositionally biased region" description="Low complexity" evidence="5">
    <location>
        <begin position="79"/>
        <end position="97"/>
    </location>
</feature>
<reference evidence="8" key="1">
    <citation type="journal article" date="2017" name="Genome Biol.">
        <title>Comparative genomics reveals high biological diversity and specific adaptations in the industrially and medically important fungal genus Aspergillus.</title>
        <authorList>
            <person name="de Vries R.P."/>
            <person name="Riley R."/>
            <person name="Wiebenga A."/>
            <person name="Aguilar-Osorio G."/>
            <person name="Amillis S."/>
            <person name="Uchima C.A."/>
            <person name="Anderluh G."/>
            <person name="Asadollahi M."/>
            <person name="Askin M."/>
            <person name="Barry K."/>
            <person name="Battaglia E."/>
            <person name="Bayram O."/>
            <person name="Benocci T."/>
            <person name="Braus-Stromeyer S.A."/>
            <person name="Caldana C."/>
            <person name="Canovas D."/>
            <person name="Cerqueira G.C."/>
            <person name="Chen F."/>
            <person name="Chen W."/>
            <person name="Choi C."/>
            <person name="Clum A."/>
            <person name="Dos Santos R.A."/>
            <person name="Damasio A.R."/>
            <person name="Diallinas G."/>
            <person name="Emri T."/>
            <person name="Fekete E."/>
            <person name="Flipphi M."/>
            <person name="Freyberg S."/>
            <person name="Gallo A."/>
            <person name="Gournas C."/>
            <person name="Habgood R."/>
            <person name="Hainaut M."/>
            <person name="Harispe M.L."/>
            <person name="Henrissat B."/>
            <person name="Hilden K.S."/>
            <person name="Hope R."/>
            <person name="Hossain A."/>
            <person name="Karabika E."/>
            <person name="Karaffa L."/>
            <person name="Karanyi Z."/>
            <person name="Krasevec N."/>
            <person name="Kuo A."/>
            <person name="Kusch H."/>
            <person name="LaButti K."/>
            <person name="Lagendijk E.L."/>
            <person name="Lapidus A."/>
            <person name="Levasseur A."/>
            <person name="Lindquist E."/>
            <person name="Lipzen A."/>
            <person name="Logrieco A.F."/>
            <person name="MacCabe A."/>
            <person name="Maekelae M.R."/>
            <person name="Malavazi I."/>
            <person name="Melin P."/>
            <person name="Meyer V."/>
            <person name="Mielnichuk N."/>
            <person name="Miskei M."/>
            <person name="Molnar A.P."/>
            <person name="Mule G."/>
            <person name="Ngan C.Y."/>
            <person name="Orejas M."/>
            <person name="Orosz E."/>
            <person name="Ouedraogo J.P."/>
            <person name="Overkamp K.M."/>
            <person name="Park H.-S."/>
            <person name="Perrone G."/>
            <person name="Piumi F."/>
            <person name="Punt P.J."/>
            <person name="Ram A.F."/>
            <person name="Ramon A."/>
            <person name="Rauscher S."/>
            <person name="Record E."/>
            <person name="Riano-Pachon D.M."/>
            <person name="Robert V."/>
            <person name="Roehrig J."/>
            <person name="Ruller R."/>
            <person name="Salamov A."/>
            <person name="Salih N.S."/>
            <person name="Samson R.A."/>
            <person name="Sandor E."/>
            <person name="Sanguinetti M."/>
            <person name="Schuetze T."/>
            <person name="Sepcic K."/>
            <person name="Shelest E."/>
            <person name="Sherlock G."/>
            <person name="Sophianopoulou V."/>
            <person name="Squina F.M."/>
            <person name="Sun H."/>
            <person name="Susca A."/>
            <person name="Todd R.B."/>
            <person name="Tsang A."/>
            <person name="Unkles S.E."/>
            <person name="van de Wiele N."/>
            <person name="van Rossen-Uffink D."/>
            <person name="Oliveira J.V."/>
            <person name="Vesth T.C."/>
            <person name="Visser J."/>
            <person name="Yu J.-H."/>
            <person name="Zhou M."/>
            <person name="Andersen M.R."/>
            <person name="Archer D.B."/>
            <person name="Baker S.E."/>
            <person name="Benoit I."/>
            <person name="Brakhage A.A."/>
            <person name="Braus G.H."/>
            <person name="Fischer R."/>
            <person name="Frisvad J.C."/>
            <person name="Goldman G.H."/>
            <person name="Houbraken J."/>
            <person name="Oakley B."/>
            <person name="Pocsi I."/>
            <person name="Scazzocchio C."/>
            <person name="Seiboth B."/>
            <person name="vanKuyk P.A."/>
            <person name="Wortman J."/>
            <person name="Dyer P.S."/>
            <person name="Grigoriev I.V."/>
        </authorList>
    </citation>
    <scope>NUCLEOTIDE SEQUENCE [LARGE SCALE GENOMIC DNA]</scope>
    <source>
        <strain evidence="8">DTO 134E9</strain>
    </source>
</reference>
<feature type="region of interest" description="Disordered" evidence="5">
    <location>
        <begin position="1"/>
        <end position="110"/>
    </location>
</feature>
<evidence type="ECO:0000256" key="1">
    <source>
        <dbReference type="ARBA" id="ARBA00004123"/>
    </source>
</evidence>
<keyword evidence="4" id="KW-0539">Nucleus</keyword>
<dbReference type="PANTHER" id="PTHR13115">
    <property type="entry name" value="RNA POLYMERASE-ASSOCIATED PROTEIN RTF1 HOMOLOG"/>
    <property type="match status" value="1"/>
</dbReference>
<evidence type="ECO:0000256" key="3">
    <source>
        <dbReference type="ARBA" id="ARBA00023163"/>
    </source>
</evidence>
<feature type="compositionally biased region" description="Acidic residues" evidence="5">
    <location>
        <begin position="234"/>
        <end position="248"/>
    </location>
</feature>
<dbReference type="SUPFAM" id="SSF159042">
    <property type="entry name" value="Plus3-like"/>
    <property type="match status" value="1"/>
</dbReference>
<keyword evidence="8" id="KW-1185">Reference proteome</keyword>
<dbReference type="Pfam" id="PF03126">
    <property type="entry name" value="Plus-3"/>
    <property type="match status" value="1"/>
</dbReference>
<gene>
    <name evidence="7" type="ORF">ASPWEDRAFT_41697</name>
</gene>
<dbReference type="GO" id="GO:0016593">
    <property type="term" value="C:Cdc73/Paf1 complex"/>
    <property type="evidence" value="ECO:0007669"/>
    <property type="project" value="TreeGrafter"/>
</dbReference>
<dbReference type="EMBL" id="KV878213">
    <property type="protein sequence ID" value="OJJ33820.1"/>
    <property type="molecule type" value="Genomic_DNA"/>
</dbReference>
<dbReference type="InterPro" id="IPR036128">
    <property type="entry name" value="Plus3-like_sf"/>
</dbReference>
<dbReference type="OrthoDB" id="166375at2759"/>
<feature type="compositionally biased region" description="Basic and acidic residues" evidence="5">
    <location>
        <begin position="202"/>
        <end position="233"/>
    </location>
</feature>
<organism evidence="7 8">
    <name type="scientific">Aspergillus wentii DTO 134E9</name>
    <dbReference type="NCBI Taxonomy" id="1073089"/>
    <lineage>
        <taxon>Eukaryota</taxon>
        <taxon>Fungi</taxon>
        <taxon>Dikarya</taxon>
        <taxon>Ascomycota</taxon>
        <taxon>Pezizomycotina</taxon>
        <taxon>Eurotiomycetes</taxon>
        <taxon>Eurotiomycetidae</taxon>
        <taxon>Eurotiales</taxon>
        <taxon>Aspergillaceae</taxon>
        <taxon>Aspergillus</taxon>
        <taxon>Aspergillus subgen. Cremei</taxon>
    </lineage>
</organism>
<accession>A0A1L9RFX4</accession>
<protein>
    <recommendedName>
        <fullName evidence="6">Plus3 domain-containing protein</fullName>
    </recommendedName>
</protein>
<dbReference type="GO" id="GO:1990269">
    <property type="term" value="F:RNA polymerase II C-terminal domain phosphoserine binding"/>
    <property type="evidence" value="ECO:0007669"/>
    <property type="project" value="TreeGrafter"/>
</dbReference>
<evidence type="ECO:0000259" key="6">
    <source>
        <dbReference type="PROSITE" id="PS51360"/>
    </source>
</evidence>
<dbReference type="Proteomes" id="UP000184383">
    <property type="component" value="Unassembled WGS sequence"/>
</dbReference>
<comment type="subcellular location">
    <subcellularLocation>
        <location evidence="1">Nucleus</location>
    </subcellularLocation>
</comment>